<sequence>MEHEQSPGPGDPTDELLIKGGKLFAKISKGENIPDGDLPVVAQFMKTLFGFENAPPTNIVRKINESTNELKKPVYMSAYLWKFGKEESILVKRKRKRNEGDDGDADRTKDDKWERENRELMKAIAAHARLVDEQLKQMRQSN</sequence>
<dbReference type="EMBL" id="CAOQHR010000001">
    <property type="protein sequence ID" value="CAI6256415.1"/>
    <property type="molecule type" value="Genomic_DNA"/>
</dbReference>
<comment type="caution">
    <text evidence="2">The sequence shown here is derived from an EMBL/GenBank/DDBJ whole genome shotgun (WGS) entry which is preliminary data.</text>
</comment>
<evidence type="ECO:0000313" key="3">
    <source>
        <dbReference type="Proteomes" id="UP001152607"/>
    </source>
</evidence>
<reference evidence="2" key="1">
    <citation type="submission" date="2023-01" db="EMBL/GenBank/DDBJ databases">
        <authorList>
            <person name="Van Ghelder C."/>
            <person name="Rancurel C."/>
        </authorList>
    </citation>
    <scope>NUCLEOTIDE SEQUENCE</scope>
    <source>
        <strain evidence="2">CNCM I-4278</strain>
    </source>
</reference>
<feature type="compositionally biased region" description="Basic and acidic residues" evidence="1">
    <location>
        <begin position="105"/>
        <end position="115"/>
    </location>
</feature>
<name>A0A9W4U352_9PLEO</name>
<evidence type="ECO:0000313" key="2">
    <source>
        <dbReference type="EMBL" id="CAI6256415.1"/>
    </source>
</evidence>
<proteinExistence type="predicted"/>
<evidence type="ECO:0000256" key="1">
    <source>
        <dbReference type="SAM" id="MobiDB-lite"/>
    </source>
</evidence>
<dbReference type="AlphaFoldDB" id="A0A9W4U352"/>
<dbReference type="Proteomes" id="UP001152607">
    <property type="component" value="Unassembled WGS sequence"/>
</dbReference>
<organism evidence="2 3">
    <name type="scientific">Periconia digitata</name>
    <dbReference type="NCBI Taxonomy" id="1303443"/>
    <lineage>
        <taxon>Eukaryota</taxon>
        <taxon>Fungi</taxon>
        <taxon>Dikarya</taxon>
        <taxon>Ascomycota</taxon>
        <taxon>Pezizomycotina</taxon>
        <taxon>Dothideomycetes</taxon>
        <taxon>Pleosporomycetidae</taxon>
        <taxon>Pleosporales</taxon>
        <taxon>Massarineae</taxon>
        <taxon>Periconiaceae</taxon>
        <taxon>Periconia</taxon>
    </lineage>
</organism>
<gene>
    <name evidence="2" type="ORF">PDIGIT_LOCUS1172</name>
</gene>
<feature type="region of interest" description="Disordered" evidence="1">
    <location>
        <begin position="92"/>
        <end position="115"/>
    </location>
</feature>
<accession>A0A9W4U352</accession>
<protein>
    <submittedName>
        <fullName evidence="2">Uncharacterized protein</fullName>
    </submittedName>
</protein>
<keyword evidence="3" id="KW-1185">Reference proteome</keyword>